<comment type="caution">
    <text evidence="1">The sequence shown here is derived from an EMBL/GenBank/DDBJ whole genome shotgun (WGS) entry which is preliminary data.</text>
</comment>
<dbReference type="EMBL" id="BAABJX010000044">
    <property type="protein sequence ID" value="GAA4841978.1"/>
    <property type="molecule type" value="Genomic_DNA"/>
</dbReference>
<dbReference type="RefSeq" id="WP_345372962.1">
    <property type="nucleotide sequence ID" value="NZ_BAABJX010000044.1"/>
</dbReference>
<reference evidence="2" key="1">
    <citation type="journal article" date="2019" name="Int. J. Syst. Evol. Microbiol.">
        <title>The Global Catalogue of Microorganisms (GCM) 10K type strain sequencing project: providing services to taxonomists for standard genome sequencing and annotation.</title>
        <authorList>
            <consortium name="The Broad Institute Genomics Platform"/>
            <consortium name="The Broad Institute Genome Sequencing Center for Infectious Disease"/>
            <person name="Wu L."/>
            <person name="Ma J."/>
        </authorList>
    </citation>
    <scope>NUCLEOTIDE SEQUENCE [LARGE SCALE GENOMIC DNA]</scope>
    <source>
        <strain evidence="2">JCM 18326</strain>
    </source>
</reference>
<sequence>MQSLTLRLGLLFLVQVLFLFPSMGQETKHQQDFPAEYKPLKLSLSEDGSKYLRFILWNQIWAEDNNLSDNINPSLRIRRSRLLAYAQISPRFLVLSHFGLNNLSASNMDPLGSRATNAATANATQIFLHGAWGEFKVSNNEMLYVGAGLHYWNGLSRATNASTLNFVTLDNYRQAWPQLGLTDQFARHLGIYAKGYMGKFRYSVAINDPIHHALGAQDETSLAVGDISYSGKKLLGEASGYAFAGYFEYNLLEKEGHKLPYRVGTYMGKKKVLNLGAGFFNHKNGVVKIEEENTAVGGDVNHFAVDLYYDAPLGKGAINSYVVYYNYHYGFDDYTLGTTYGSGSSIYGQVGYLLPFKSTVGRVMPYMAYSVRDYHAFENSGDALQVGLNWFINGHNAKVTLEYKNSLQNYTGARPERVNGLVMQTQIFL</sequence>
<protein>
    <recommendedName>
        <fullName evidence="3">Short chain amide porin</fullName>
    </recommendedName>
</protein>
<organism evidence="1 2">
    <name type="scientific">Algivirga pacifica</name>
    <dbReference type="NCBI Taxonomy" id="1162670"/>
    <lineage>
        <taxon>Bacteria</taxon>
        <taxon>Pseudomonadati</taxon>
        <taxon>Bacteroidota</taxon>
        <taxon>Cytophagia</taxon>
        <taxon>Cytophagales</taxon>
        <taxon>Flammeovirgaceae</taxon>
        <taxon>Algivirga</taxon>
    </lineage>
</organism>
<evidence type="ECO:0000313" key="1">
    <source>
        <dbReference type="EMBL" id="GAA4841978.1"/>
    </source>
</evidence>
<proteinExistence type="predicted"/>
<name>A0ABP9DI46_9BACT</name>
<keyword evidence="2" id="KW-1185">Reference proteome</keyword>
<evidence type="ECO:0000313" key="2">
    <source>
        <dbReference type="Proteomes" id="UP001500298"/>
    </source>
</evidence>
<dbReference type="Proteomes" id="UP001500298">
    <property type="component" value="Unassembled WGS sequence"/>
</dbReference>
<gene>
    <name evidence="1" type="ORF">GCM10023331_28690</name>
</gene>
<evidence type="ECO:0008006" key="3">
    <source>
        <dbReference type="Google" id="ProtNLM"/>
    </source>
</evidence>
<accession>A0ABP9DI46</accession>